<comment type="caution">
    <text evidence="1">The sequence shown here is derived from an EMBL/GenBank/DDBJ whole genome shotgun (WGS) entry which is preliminary data.</text>
</comment>
<reference evidence="1 2" key="1">
    <citation type="journal article" date="2012" name="J. Bacteriol.">
        <title>Draft Genome Sequence of the Purple Photosynthetic Bacterium Phaeospirillum molischianum DSM120, a Particularly Versatile Bacterium.</title>
        <authorList>
            <person name="Duquesne K."/>
            <person name="Prima V."/>
            <person name="Ji B."/>
            <person name="Rouy Z."/>
            <person name="Medigue C."/>
            <person name="Talla E."/>
            <person name="Sturgis J.N."/>
        </authorList>
    </citation>
    <scope>NUCLEOTIDE SEQUENCE [LARGE SCALE GENOMIC DNA]</scope>
    <source>
        <strain evidence="2">DSM120</strain>
    </source>
</reference>
<protein>
    <submittedName>
        <fullName evidence="1">Uncharacterized protein</fullName>
    </submittedName>
</protein>
<dbReference type="AlphaFoldDB" id="H8FSM7"/>
<dbReference type="Proteomes" id="UP000004169">
    <property type="component" value="Unassembled WGS sequence"/>
</dbReference>
<keyword evidence="2" id="KW-1185">Reference proteome</keyword>
<dbReference type="EMBL" id="CAHP01000020">
    <property type="protein sequence ID" value="CCG41365.1"/>
    <property type="molecule type" value="Genomic_DNA"/>
</dbReference>
<gene>
    <name evidence="1" type="ORF">PHAMO_270206</name>
</gene>
<accession>H8FSM7</accession>
<sequence>MINLAVSLSIPSLSRKKVLLGAGGGMEKRSHAP</sequence>
<evidence type="ECO:0000313" key="2">
    <source>
        <dbReference type="Proteomes" id="UP000004169"/>
    </source>
</evidence>
<proteinExistence type="predicted"/>
<name>H8FSM7_MAGML</name>
<evidence type="ECO:0000313" key="1">
    <source>
        <dbReference type="EMBL" id="CCG41365.1"/>
    </source>
</evidence>
<organism evidence="1 2">
    <name type="scientific">Magnetospirillum molischianum DSM 120</name>
    <dbReference type="NCBI Taxonomy" id="1150626"/>
    <lineage>
        <taxon>Bacteria</taxon>
        <taxon>Pseudomonadati</taxon>
        <taxon>Pseudomonadota</taxon>
        <taxon>Alphaproteobacteria</taxon>
        <taxon>Rhodospirillales</taxon>
        <taxon>Rhodospirillaceae</taxon>
        <taxon>Magnetospirillum</taxon>
    </lineage>
</organism>